<sequence>MVLVNLDTFQKADYLQATVNSGPTPSGKTCMAMSEELRVLPEEGTERARRWEAVLALQLRRIGLEESAPPRPSSSYSELASAAAMAELVRPGAGEPLPAGVVRLLRGKLRAGSNEEEEWNCELSKWMERRILSDPPRFKAELDAFIYETMDAQMEVIFDTLATQRDAFKGAPDGVPLAAYVFGVQGSVQVEATVGADGKAVEATVVKRTVKVPGLLGAPPIGFERLFDAAAIDHAMSRDHRPLLADRSLGQRVIYEINWKPDEAGPQPTPTHARSGKPS</sequence>
<dbReference type="AlphaFoldDB" id="A0A4Q7VWV4"/>
<comment type="caution">
    <text evidence="2">The sequence shown here is derived from an EMBL/GenBank/DDBJ whole genome shotgun (WGS) entry which is preliminary data.</text>
</comment>
<evidence type="ECO:0000256" key="1">
    <source>
        <dbReference type="SAM" id="MobiDB-lite"/>
    </source>
</evidence>
<evidence type="ECO:0000313" key="2">
    <source>
        <dbReference type="EMBL" id="RZU01242.1"/>
    </source>
</evidence>
<protein>
    <submittedName>
        <fullName evidence="2">Uncharacterized protein</fullName>
    </submittedName>
</protein>
<organism evidence="2 3">
    <name type="scientific">Rivibacter subsaxonicus</name>
    <dbReference type="NCBI Taxonomy" id="457575"/>
    <lineage>
        <taxon>Bacteria</taxon>
        <taxon>Pseudomonadati</taxon>
        <taxon>Pseudomonadota</taxon>
        <taxon>Betaproteobacteria</taxon>
        <taxon>Burkholderiales</taxon>
        <taxon>Rivibacter</taxon>
    </lineage>
</organism>
<feature type="region of interest" description="Disordered" evidence="1">
    <location>
        <begin position="260"/>
        <end position="279"/>
    </location>
</feature>
<reference evidence="2 3" key="1">
    <citation type="submission" date="2019-02" db="EMBL/GenBank/DDBJ databases">
        <title>Genomic Encyclopedia of Type Strains, Phase IV (KMG-IV): sequencing the most valuable type-strain genomes for metagenomic binning, comparative biology and taxonomic classification.</title>
        <authorList>
            <person name="Goeker M."/>
        </authorList>
    </citation>
    <scope>NUCLEOTIDE SEQUENCE [LARGE SCALE GENOMIC DNA]</scope>
    <source>
        <strain evidence="2 3">DSM 19570</strain>
    </source>
</reference>
<gene>
    <name evidence="2" type="ORF">EV670_1958</name>
</gene>
<name>A0A4Q7VWV4_9BURK</name>
<dbReference type="Proteomes" id="UP000293671">
    <property type="component" value="Unassembled WGS sequence"/>
</dbReference>
<proteinExistence type="predicted"/>
<accession>A0A4Q7VWV4</accession>
<evidence type="ECO:0000313" key="3">
    <source>
        <dbReference type="Proteomes" id="UP000293671"/>
    </source>
</evidence>
<dbReference type="EMBL" id="SHKP01000005">
    <property type="protein sequence ID" value="RZU01242.1"/>
    <property type="molecule type" value="Genomic_DNA"/>
</dbReference>
<keyword evidence="3" id="KW-1185">Reference proteome</keyword>